<dbReference type="PRINTS" id="PR00081">
    <property type="entry name" value="GDHRDH"/>
</dbReference>
<gene>
    <name evidence="4" type="ORF">G9U51_15230</name>
</gene>
<accession>A0A967EA61</accession>
<evidence type="ECO:0000256" key="2">
    <source>
        <dbReference type="ARBA" id="ARBA00023002"/>
    </source>
</evidence>
<comment type="caution">
    <text evidence="4">The sequence shown here is derived from an EMBL/GenBank/DDBJ whole genome shotgun (WGS) entry which is preliminary data.</text>
</comment>
<dbReference type="InterPro" id="IPR036291">
    <property type="entry name" value="NAD(P)-bd_dom_sf"/>
</dbReference>
<dbReference type="AlphaFoldDB" id="A0A967EA61"/>
<dbReference type="SUPFAM" id="SSF51735">
    <property type="entry name" value="NAD(P)-binding Rossmann-fold domains"/>
    <property type="match status" value="1"/>
</dbReference>
<evidence type="ECO:0000313" key="5">
    <source>
        <dbReference type="Proteomes" id="UP000744769"/>
    </source>
</evidence>
<keyword evidence="5" id="KW-1185">Reference proteome</keyword>
<dbReference type="SMART" id="SM00822">
    <property type="entry name" value="PKS_KR"/>
    <property type="match status" value="1"/>
</dbReference>
<dbReference type="Gene3D" id="3.40.50.720">
    <property type="entry name" value="NAD(P)-binding Rossmann-like Domain"/>
    <property type="match status" value="1"/>
</dbReference>
<feature type="domain" description="Ketoreductase" evidence="3">
    <location>
        <begin position="4"/>
        <end position="188"/>
    </location>
</feature>
<dbReference type="RefSeq" id="WP_166198057.1">
    <property type="nucleotide sequence ID" value="NZ_JAAOIV010000012.1"/>
</dbReference>
<name>A0A967EA61_9MICO</name>
<dbReference type="PANTHER" id="PTHR44196">
    <property type="entry name" value="DEHYDROGENASE/REDUCTASE SDR FAMILY MEMBER 7B"/>
    <property type="match status" value="1"/>
</dbReference>
<evidence type="ECO:0000313" key="4">
    <source>
        <dbReference type="EMBL" id="NHN57122.1"/>
    </source>
</evidence>
<evidence type="ECO:0000256" key="1">
    <source>
        <dbReference type="ARBA" id="ARBA00006484"/>
    </source>
</evidence>
<dbReference type="Pfam" id="PF00106">
    <property type="entry name" value="adh_short"/>
    <property type="match status" value="1"/>
</dbReference>
<dbReference type="GO" id="GO:0016020">
    <property type="term" value="C:membrane"/>
    <property type="evidence" value="ECO:0007669"/>
    <property type="project" value="TreeGrafter"/>
</dbReference>
<proteinExistence type="inferred from homology"/>
<dbReference type="EMBL" id="JAAOIV010000012">
    <property type="protein sequence ID" value="NHN57122.1"/>
    <property type="molecule type" value="Genomic_DNA"/>
</dbReference>
<keyword evidence="2" id="KW-0560">Oxidoreductase</keyword>
<protein>
    <submittedName>
        <fullName evidence="4">SDR family NAD(P)-dependent oxidoreductase</fullName>
    </submittedName>
</protein>
<dbReference type="PANTHER" id="PTHR44196:SF1">
    <property type="entry name" value="DEHYDROGENASE_REDUCTASE SDR FAMILY MEMBER 7B"/>
    <property type="match status" value="1"/>
</dbReference>
<sequence length="254" mass="26545">MTTGPVLITGASSGVGAATARALAPSGRHLWLLARRTSELESVATDVRAAGGSASVVTCDLRDDNSIDAALATVAADPPGVVVANAGLSIARRVLRQLDRPHDMERSIRVNYLGHTRLILGLLPAMLDRGDGRIVAVTTVGARIATPGWSSYAASKGAFDIWLRSIRPELAPHGIGVSIVELALVRTAMSEPTYGDNPAGAMSPERAAAKVVRAIETGRRLQSPGWARAGAILTAVAPSTGPAWVGRLSLRRRR</sequence>
<evidence type="ECO:0000259" key="3">
    <source>
        <dbReference type="SMART" id="SM00822"/>
    </source>
</evidence>
<comment type="similarity">
    <text evidence="1">Belongs to the short-chain dehydrogenases/reductases (SDR) family.</text>
</comment>
<dbReference type="Proteomes" id="UP000744769">
    <property type="component" value="Unassembled WGS sequence"/>
</dbReference>
<reference evidence="4" key="1">
    <citation type="submission" date="2020-03" db="EMBL/GenBank/DDBJ databases">
        <title>Draft sequencing of Calidifontibacter sp. DB0510.</title>
        <authorList>
            <person name="Kim D.-U."/>
        </authorList>
    </citation>
    <scope>NUCLEOTIDE SEQUENCE</scope>
    <source>
        <strain evidence="4">DB0510</strain>
    </source>
</reference>
<dbReference type="InterPro" id="IPR002347">
    <property type="entry name" value="SDR_fam"/>
</dbReference>
<organism evidence="4 5">
    <name type="scientific">Metallococcus carri</name>
    <dbReference type="NCBI Taxonomy" id="1656884"/>
    <lineage>
        <taxon>Bacteria</taxon>
        <taxon>Bacillati</taxon>
        <taxon>Actinomycetota</taxon>
        <taxon>Actinomycetes</taxon>
        <taxon>Micrococcales</taxon>
        <taxon>Dermacoccaceae</taxon>
        <taxon>Metallococcus</taxon>
    </lineage>
</organism>
<dbReference type="InterPro" id="IPR057326">
    <property type="entry name" value="KR_dom"/>
</dbReference>
<dbReference type="GO" id="GO:0016491">
    <property type="term" value="F:oxidoreductase activity"/>
    <property type="evidence" value="ECO:0007669"/>
    <property type="project" value="UniProtKB-KW"/>
</dbReference>